<protein>
    <recommendedName>
        <fullName evidence="3">FZ domain-containing protein</fullName>
    </recommendedName>
</protein>
<organism evidence="1 2">
    <name type="scientific">Pristionchus fissidentatus</name>
    <dbReference type="NCBI Taxonomy" id="1538716"/>
    <lineage>
        <taxon>Eukaryota</taxon>
        <taxon>Metazoa</taxon>
        <taxon>Ecdysozoa</taxon>
        <taxon>Nematoda</taxon>
        <taxon>Chromadorea</taxon>
        <taxon>Rhabditida</taxon>
        <taxon>Rhabditina</taxon>
        <taxon>Diplogasteromorpha</taxon>
        <taxon>Diplogasteroidea</taxon>
        <taxon>Neodiplogasteridae</taxon>
        <taxon>Pristionchus</taxon>
    </lineage>
</organism>
<feature type="non-terminal residue" evidence="1">
    <location>
        <position position="1"/>
    </location>
</feature>
<reference evidence="1" key="1">
    <citation type="submission" date="2023-10" db="EMBL/GenBank/DDBJ databases">
        <title>Genome assembly of Pristionchus species.</title>
        <authorList>
            <person name="Yoshida K."/>
            <person name="Sommer R.J."/>
        </authorList>
    </citation>
    <scope>NUCLEOTIDE SEQUENCE</scope>
    <source>
        <strain evidence="1">RS5133</strain>
    </source>
</reference>
<comment type="caution">
    <text evidence="1">The sequence shown here is derived from an EMBL/GenBank/DDBJ whole genome shotgun (WGS) entry which is preliminary data.</text>
</comment>
<dbReference type="Proteomes" id="UP001432322">
    <property type="component" value="Unassembled WGS sequence"/>
</dbReference>
<evidence type="ECO:0008006" key="3">
    <source>
        <dbReference type="Google" id="ProtNLM"/>
    </source>
</evidence>
<proteinExistence type="predicted"/>
<gene>
    <name evidence="1" type="ORF">PFISCL1PPCAC_18744</name>
</gene>
<name>A0AAV5W6J1_9BILA</name>
<feature type="non-terminal residue" evidence="1">
    <location>
        <position position="108"/>
    </location>
</feature>
<dbReference type="AlphaFoldDB" id="A0AAV5W6J1"/>
<accession>A0AAV5W6J1</accession>
<sequence length="108" mass="11966">ILSENTVETKRGCEVLCDKLLEVIHLLGLQSPCSLLGAANQSEICSLPMMIYSKQTTGCPARSDFPPYHDFGVDPCVDDIFPNVTRTGVNPVCPRDSTMNYIIRYVIE</sequence>
<keyword evidence="2" id="KW-1185">Reference proteome</keyword>
<evidence type="ECO:0000313" key="1">
    <source>
        <dbReference type="EMBL" id="GMT27446.1"/>
    </source>
</evidence>
<evidence type="ECO:0000313" key="2">
    <source>
        <dbReference type="Proteomes" id="UP001432322"/>
    </source>
</evidence>
<dbReference type="EMBL" id="BTSY01000005">
    <property type="protein sequence ID" value="GMT27446.1"/>
    <property type="molecule type" value="Genomic_DNA"/>
</dbReference>